<keyword evidence="1" id="KW-0472">Membrane</keyword>
<dbReference type="GeneID" id="36512678"/>
<dbReference type="Pfam" id="PF01917">
    <property type="entry name" value="Flagellin_arch-type"/>
    <property type="match status" value="1"/>
</dbReference>
<keyword evidence="2" id="KW-0969">Cilium</keyword>
<feature type="transmembrane region" description="Helical" evidence="1">
    <location>
        <begin position="6"/>
        <end position="26"/>
    </location>
</feature>
<dbReference type="Proteomes" id="UP000244727">
    <property type="component" value="Chromosome"/>
</dbReference>
<dbReference type="KEGG" id="harc:HARCEL1_09185"/>
<evidence type="ECO:0000256" key="1">
    <source>
        <dbReference type="SAM" id="Phobius"/>
    </source>
</evidence>
<keyword evidence="1" id="KW-1133">Transmembrane helix</keyword>
<dbReference type="RefSeq" id="WP_108382684.1">
    <property type="nucleotide sequence ID" value="NZ_CP028858.1"/>
</dbReference>
<dbReference type="PANTHER" id="PTHR42200:SF2">
    <property type="entry name" value="ARCHAEAL FLAGELLA-RELATED PROTEIN F"/>
    <property type="match status" value="1"/>
</dbReference>
<dbReference type="EMBL" id="CP028858">
    <property type="protein sequence ID" value="AWB27874.1"/>
    <property type="molecule type" value="Genomic_DNA"/>
</dbReference>
<keyword evidence="2" id="KW-0966">Cell projection</keyword>
<name>A0A2R4X262_9EURY</name>
<dbReference type="GO" id="GO:0005198">
    <property type="term" value="F:structural molecule activity"/>
    <property type="evidence" value="ECO:0007669"/>
    <property type="project" value="InterPro"/>
</dbReference>
<dbReference type="GO" id="GO:0097588">
    <property type="term" value="P:archaeal or bacterial-type flagellum-dependent cell motility"/>
    <property type="evidence" value="ECO:0007669"/>
    <property type="project" value="InterPro"/>
</dbReference>
<gene>
    <name evidence="2" type="ORF">HARCEL1_09185</name>
</gene>
<reference evidence="2 3" key="1">
    <citation type="submission" date="2018-04" db="EMBL/GenBank/DDBJ databases">
        <title>Halococcoides cellulosivorans gen. nov., sp. nov., an extremely halophilic cellulose-utilizing haloarchaeon from hypersaline lakes.</title>
        <authorList>
            <person name="Sorokin D.Y."/>
            <person name="Toshchakov S.V."/>
            <person name="Samarov N.I."/>
            <person name="Korzhenkov A."/>
            <person name="Kublanov I.V."/>
        </authorList>
    </citation>
    <scope>NUCLEOTIDE SEQUENCE [LARGE SCALE GENOMIC DNA]</scope>
    <source>
        <strain evidence="2 3">HArcel1</strain>
    </source>
</reference>
<keyword evidence="3" id="KW-1185">Reference proteome</keyword>
<dbReference type="PANTHER" id="PTHR42200">
    <property type="entry name" value="ARCHAEAL FLAGELLA-RELATED PROTEIN F-RELATED"/>
    <property type="match status" value="1"/>
</dbReference>
<protein>
    <submittedName>
        <fullName evidence="2">Flagellin</fullName>
    </submittedName>
</protein>
<keyword evidence="1" id="KW-0812">Transmembrane</keyword>
<evidence type="ECO:0000313" key="2">
    <source>
        <dbReference type="EMBL" id="AWB27874.1"/>
    </source>
</evidence>
<dbReference type="AlphaFoldDB" id="A0A2R4X262"/>
<sequence>MGFSVSGSAAIIFAAMFIAFGMFYTATTTSADRVTDATDDWRDRSLDLQNAAITVENVTVESSGGTYAVNATVLNTGGATLAVSRTDFLIDNTYQTAFVDRAVEGDGETDLWVPGERLTANMTVGSAPSRLRVVTDHGVAATEVIA</sequence>
<dbReference type="InterPro" id="IPR002774">
    <property type="entry name" value="Flagellin_arc-type"/>
</dbReference>
<accession>A0A2R4X262</accession>
<organism evidence="2 3">
    <name type="scientific">Halococcoides cellulosivorans</name>
    <dbReference type="NCBI Taxonomy" id="1679096"/>
    <lineage>
        <taxon>Archaea</taxon>
        <taxon>Methanobacteriati</taxon>
        <taxon>Methanobacteriota</taxon>
        <taxon>Stenosarchaea group</taxon>
        <taxon>Halobacteria</taxon>
        <taxon>Halobacteriales</taxon>
        <taxon>Haloarculaceae</taxon>
        <taxon>Halococcoides</taxon>
    </lineage>
</organism>
<keyword evidence="2" id="KW-0282">Flagellum</keyword>
<proteinExistence type="predicted"/>
<evidence type="ECO:0000313" key="3">
    <source>
        <dbReference type="Proteomes" id="UP000244727"/>
    </source>
</evidence>